<dbReference type="AlphaFoldDB" id="C3MUH3"/>
<evidence type="ECO:0000313" key="1">
    <source>
        <dbReference type="EMBL" id="ACP37207.1"/>
    </source>
</evidence>
<dbReference type="PANTHER" id="PTHR34631:SF3">
    <property type="entry name" value="ISSOD12 TRANSPOSASE TNPA_ISSOD12"/>
    <property type="match status" value="1"/>
</dbReference>
<reference evidence="1 2" key="1">
    <citation type="journal article" date="2009" name="Proc. Natl. Acad. Sci. U.S.A.">
        <title>Biogeography of the Sulfolobus islandicus pan-genome.</title>
        <authorList>
            <person name="Reno M.L."/>
            <person name="Held N.L."/>
            <person name="Fields C.J."/>
            <person name="Burke P.V."/>
            <person name="Whitaker R.J."/>
        </authorList>
    </citation>
    <scope>NUCLEOTIDE SEQUENCE [LARGE SCALE GENOMIC DNA]</scope>
    <source>
        <strain evidence="2">M.14.25 / Kamchatka #1</strain>
    </source>
</reference>
<dbReference type="EMBL" id="CP001400">
    <property type="protein sequence ID" value="ACP37207.1"/>
    <property type="molecule type" value="Genomic_DNA"/>
</dbReference>
<accession>C3MUH3</accession>
<evidence type="ECO:0000313" key="2">
    <source>
        <dbReference type="Proteomes" id="UP000001350"/>
    </source>
</evidence>
<name>C3MUH3_SACI4</name>
<dbReference type="HOGENOM" id="CLU_3094295_0_0_2"/>
<dbReference type="KEGG" id="sia:M1425_2804"/>
<organism evidence="1 2">
    <name type="scientific">Saccharolobus islandicus (strain M.14.25 / Kamchatka #1)</name>
    <name type="common">Sulfolobus islandicus</name>
    <dbReference type="NCBI Taxonomy" id="427317"/>
    <lineage>
        <taxon>Archaea</taxon>
        <taxon>Thermoproteota</taxon>
        <taxon>Thermoprotei</taxon>
        <taxon>Sulfolobales</taxon>
        <taxon>Sulfolobaceae</taxon>
        <taxon>Saccharolobus</taxon>
    </lineage>
</organism>
<sequence>MRALERLKIIPTSPDYSTIWERVRNINITFPEASDELEADATGISTNKGGQ</sequence>
<dbReference type="Proteomes" id="UP000001350">
    <property type="component" value="Chromosome"/>
</dbReference>
<dbReference type="PANTHER" id="PTHR34631">
    <property type="match status" value="1"/>
</dbReference>
<gene>
    <name evidence="1" type="ordered locus">M1425_2804</name>
</gene>
<protein>
    <submittedName>
        <fullName evidence="1">Transposase ISC1058</fullName>
    </submittedName>
</protein>
<dbReference type="InterPro" id="IPR053172">
    <property type="entry name" value="Tn903_transposase"/>
</dbReference>
<proteinExistence type="predicted"/>